<dbReference type="Proteomes" id="UP001610335">
    <property type="component" value="Unassembled WGS sequence"/>
</dbReference>
<evidence type="ECO:0000256" key="7">
    <source>
        <dbReference type="SAM" id="SignalP"/>
    </source>
</evidence>
<feature type="compositionally biased region" description="Polar residues" evidence="5">
    <location>
        <begin position="171"/>
        <end position="185"/>
    </location>
</feature>
<keyword evidence="4 6" id="KW-0472">Membrane</keyword>
<feature type="compositionally biased region" description="Low complexity" evidence="5">
    <location>
        <begin position="125"/>
        <end position="137"/>
    </location>
</feature>
<keyword evidence="3 6" id="KW-1133">Transmembrane helix</keyword>
<evidence type="ECO:0000256" key="2">
    <source>
        <dbReference type="ARBA" id="ARBA00022692"/>
    </source>
</evidence>
<accession>A0ABR4J4R9</accession>
<feature type="signal peptide" evidence="7">
    <location>
        <begin position="1"/>
        <end position="25"/>
    </location>
</feature>
<name>A0ABR4J4R9_9EURO</name>
<keyword evidence="9" id="KW-1185">Reference proteome</keyword>
<comment type="subcellular location">
    <subcellularLocation>
        <location evidence="1">Membrane</location>
        <topology evidence="1">Single-pass membrane protein</topology>
    </subcellularLocation>
</comment>
<organism evidence="8 9">
    <name type="scientific">Aspergillus cavernicola</name>
    <dbReference type="NCBI Taxonomy" id="176166"/>
    <lineage>
        <taxon>Eukaryota</taxon>
        <taxon>Fungi</taxon>
        <taxon>Dikarya</taxon>
        <taxon>Ascomycota</taxon>
        <taxon>Pezizomycotina</taxon>
        <taxon>Eurotiomycetes</taxon>
        <taxon>Eurotiomycetidae</taxon>
        <taxon>Eurotiales</taxon>
        <taxon>Aspergillaceae</taxon>
        <taxon>Aspergillus</taxon>
        <taxon>Aspergillus subgen. Nidulantes</taxon>
    </lineage>
</organism>
<evidence type="ECO:0000256" key="6">
    <source>
        <dbReference type="SAM" id="Phobius"/>
    </source>
</evidence>
<evidence type="ECO:0000256" key="3">
    <source>
        <dbReference type="ARBA" id="ARBA00022989"/>
    </source>
</evidence>
<keyword evidence="7" id="KW-0732">Signal</keyword>
<feature type="region of interest" description="Disordered" evidence="5">
    <location>
        <begin position="119"/>
        <end position="212"/>
    </location>
</feature>
<evidence type="ECO:0008006" key="10">
    <source>
        <dbReference type="Google" id="ProtNLM"/>
    </source>
</evidence>
<gene>
    <name evidence="8" type="ORF">BDW59DRAFT_136917</name>
</gene>
<protein>
    <recommendedName>
        <fullName evidence="10">Extracellular membrane protein CFEM domain-containing protein</fullName>
    </recommendedName>
</protein>
<feature type="region of interest" description="Disordered" evidence="5">
    <location>
        <begin position="631"/>
        <end position="690"/>
    </location>
</feature>
<evidence type="ECO:0000313" key="8">
    <source>
        <dbReference type="EMBL" id="KAL2834979.1"/>
    </source>
</evidence>
<feature type="compositionally biased region" description="Pro residues" evidence="5">
    <location>
        <begin position="267"/>
        <end position="281"/>
    </location>
</feature>
<evidence type="ECO:0000256" key="5">
    <source>
        <dbReference type="SAM" id="MobiDB-lite"/>
    </source>
</evidence>
<proteinExistence type="predicted"/>
<dbReference type="EMBL" id="JBFXLS010000001">
    <property type="protein sequence ID" value="KAL2834979.1"/>
    <property type="molecule type" value="Genomic_DNA"/>
</dbReference>
<feature type="transmembrane region" description="Helical" evidence="6">
    <location>
        <begin position="217"/>
        <end position="240"/>
    </location>
</feature>
<reference evidence="8 9" key="1">
    <citation type="submission" date="2024-07" db="EMBL/GenBank/DDBJ databases">
        <title>Section-level genome sequencing and comparative genomics of Aspergillus sections Usti and Cavernicolus.</title>
        <authorList>
            <consortium name="Lawrence Berkeley National Laboratory"/>
            <person name="Nybo J.L."/>
            <person name="Vesth T.C."/>
            <person name="Theobald S."/>
            <person name="Frisvad J.C."/>
            <person name="Larsen T.O."/>
            <person name="Kjaerboelling I."/>
            <person name="Rothschild-Mancinelli K."/>
            <person name="Lyhne E.K."/>
            <person name="Kogle M.E."/>
            <person name="Barry K."/>
            <person name="Clum A."/>
            <person name="Na H."/>
            <person name="Ledsgaard L."/>
            <person name="Lin J."/>
            <person name="Lipzen A."/>
            <person name="Kuo A."/>
            <person name="Riley R."/>
            <person name="Mondo S."/>
            <person name="LaButti K."/>
            <person name="Haridas S."/>
            <person name="Pangalinan J."/>
            <person name="Salamov A.A."/>
            <person name="Simmons B.A."/>
            <person name="Magnuson J.K."/>
            <person name="Chen J."/>
            <person name="Drula E."/>
            <person name="Henrissat B."/>
            <person name="Wiebenga A."/>
            <person name="Lubbers R.J."/>
            <person name="Gomes A.C."/>
            <person name="Makela M.R."/>
            <person name="Stajich J."/>
            <person name="Grigoriev I.V."/>
            <person name="Mortensen U.H."/>
            <person name="De vries R.P."/>
            <person name="Baker S.E."/>
            <person name="Andersen M.R."/>
        </authorList>
    </citation>
    <scope>NUCLEOTIDE SEQUENCE [LARGE SCALE GENOMIC DNA]</scope>
    <source>
        <strain evidence="8 9">CBS 600.67</strain>
    </source>
</reference>
<feature type="compositionally biased region" description="Low complexity" evidence="5">
    <location>
        <begin position="159"/>
        <end position="170"/>
    </location>
</feature>
<evidence type="ECO:0000313" key="9">
    <source>
        <dbReference type="Proteomes" id="UP001610335"/>
    </source>
</evidence>
<feature type="region of interest" description="Disordered" evidence="5">
    <location>
        <begin position="263"/>
        <end position="288"/>
    </location>
</feature>
<dbReference type="PANTHER" id="PTHR15549">
    <property type="entry name" value="PAIRED IMMUNOGLOBULIN-LIKE TYPE 2 RECEPTOR"/>
    <property type="match status" value="1"/>
</dbReference>
<dbReference type="InterPro" id="IPR051694">
    <property type="entry name" value="Immunoregulatory_rcpt-like"/>
</dbReference>
<feature type="compositionally biased region" description="Low complexity" evidence="5">
    <location>
        <begin position="186"/>
        <end position="212"/>
    </location>
</feature>
<feature type="region of interest" description="Disordered" evidence="5">
    <location>
        <begin position="369"/>
        <end position="416"/>
    </location>
</feature>
<comment type="caution">
    <text evidence="8">The sequence shown here is derived from an EMBL/GenBank/DDBJ whole genome shotgun (WGS) entry which is preliminary data.</text>
</comment>
<feature type="chain" id="PRO_5046106868" description="Extracellular membrane protein CFEM domain-containing protein" evidence="7">
    <location>
        <begin position="26"/>
        <end position="690"/>
    </location>
</feature>
<evidence type="ECO:0000256" key="1">
    <source>
        <dbReference type="ARBA" id="ARBA00004167"/>
    </source>
</evidence>
<keyword evidence="2 6" id="KW-0812">Transmembrane</keyword>
<sequence length="690" mass="75098">MLSYPSRWLPTAALVLAYLTQGAHTTVVSLLDLMPKCASECLESFISTEYPRNACSTGCDLNYLCTRNTTSGYTLGEGALRCSLSMCSMEVAMSFDTYSICESVPGALPRTHPTIVATIVSPGDSTSSTTRPTTIVTAQPETTDTRPTAGPTSTKTDHTSTTTTFQSPVSATDSAQDPSSTETKQPTSTTSSDSSPSETSSETSSAASEGSGLNSGAVIGVSVASGLAGFFIIGVIIFFCHRKIRRKNAQNREFFEIGGHMSEPPDFSFPPRRPPMGPRPSPGSLAYDSESARLVPPVEPEYQHPAVIVTEPQAECLNEHVATNNTDRVAFHPSSHLEFDAASTASSRTVSDLLPDKPTYELYPRPLRWSQHKKRPSSGATSFEEENHMAGPRNLPSPSLQHFDFTGGTSRGHNRLPMAGLPANPRAMMYGFGRDQSSMPPMKGPGHGKKPIYANAKEKLQPSRQAAIHEGASPYMSGQTDYNDDIDNYWQSPDAGFVGAKVIEPHGVAPRGSYHESGANRNSFGDYRGYNFESQSLDTNDNYYLSPESRQASRHSGSFRPLTPVREIRTPTGELQQPIYPPGPSSGPLNNQAQEIISRPRIIRQDDIKRVQIRRGKPSPKEMTAPYCPDDYWLEQSNEPPSGYSAPRLSGEYKYISGGNIGRMPKKKPSPLERNLTPSRRGADLILQVE</sequence>
<evidence type="ECO:0000256" key="4">
    <source>
        <dbReference type="ARBA" id="ARBA00023136"/>
    </source>
</evidence>
<dbReference type="PANTHER" id="PTHR15549:SF16">
    <property type="entry name" value="EXTRACELLULAR MEMBRANE PROTEIN CFEM DOMAIN-CONTAINING PROTEIN"/>
    <property type="match status" value="1"/>
</dbReference>